<sequence>MSIVPKENVEVIAQCIGINNLSPDVALAVAPDVEYRLREIMQEAIKCMRHSKRTTLTADDVDGALNLRNVEPMYGFASGGPLRFKRAIGHRDLFYLEDKDLEFKDVIDAPLPKAPLDTAVFCHWLAIEGVQPAIPENAPVEVILPPSDVKINEQKEGLPVDIKLPVKHILSKELQLYFDKITELVVSRSNSVLFKKALVSLSTDSGLHPLVPYFTCFIADEVARGLGDYSLLFALMRVVWSLLQNPHIHIEPYLHQMMPSVVTCLVAKRLGNRLSDNHWELRDFTAKVVALICKRFGHVYNTLQTKLTKTLLNAFLDPKRSLTQHYGAVQGLAALGMNVVHLLVLPNLEPYLRFLEPEMLLASQKNEMKRHEAWRVYGALLRAVGQYIYDRVKIFPPLPSTLAGSVLQTNAKVITTTFSNKRKSNADHLEGQPPLKKMVIDGPMGVTPTNSSASYMEGTVIPAASGNSNLISPTSSRPTQDEMVSGSTSSKGKRDDQILKRSAVLSQVWKEDLNSGKLLTSMLDLFGESMFCFIPSPELSLFL</sequence>
<dbReference type="InterPro" id="IPR016024">
    <property type="entry name" value="ARM-type_fold"/>
</dbReference>
<dbReference type="FunFam" id="1.10.20.10:FF:000046">
    <property type="entry name" value="transcription initiation factor TFIID subunit 6"/>
    <property type="match status" value="1"/>
</dbReference>
<dbReference type="CDD" id="cd22931">
    <property type="entry name" value="HFD_TAF6"/>
    <property type="match status" value="1"/>
</dbReference>
<proteinExistence type="inferred from homology"/>
<dbReference type="Proteomes" id="UP000504609">
    <property type="component" value="Unplaced"/>
</dbReference>
<dbReference type="PANTHER" id="PTHR10221">
    <property type="entry name" value="TRANSCRIPTION INITIATION FACTOR TFIID SUBUNIT 6"/>
    <property type="match status" value="1"/>
</dbReference>
<dbReference type="CDD" id="cd08050">
    <property type="entry name" value="TAF6C"/>
    <property type="match status" value="1"/>
</dbReference>
<dbReference type="Pfam" id="PF02969">
    <property type="entry name" value="TAF"/>
    <property type="match status" value="1"/>
</dbReference>
<organism evidence="9 10">
    <name type="scientific">Cucurbita moschata</name>
    <name type="common">Winter crookneck squash</name>
    <name type="synonym">Cucurbita pepo var. moschata</name>
    <dbReference type="NCBI Taxonomy" id="3662"/>
    <lineage>
        <taxon>Eukaryota</taxon>
        <taxon>Viridiplantae</taxon>
        <taxon>Streptophyta</taxon>
        <taxon>Embryophyta</taxon>
        <taxon>Tracheophyta</taxon>
        <taxon>Spermatophyta</taxon>
        <taxon>Magnoliopsida</taxon>
        <taxon>eudicotyledons</taxon>
        <taxon>Gunneridae</taxon>
        <taxon>Pentapetalae</taxon>
        <taxon>rosids</taxon>
        <taxon>fabids</taxon>
        <taxon>Cucurbitales</taxon>
        <taxon>Cucurbitaceae</taxon>
        <taxon>Cucurbiteae</taxon>
        <taxon>Cucurbita</taxon>
    </lineage>
</organism>
<dbReference type="GO" id="GO:0051123">
    <property type="term" value="P:RNA polymerase II preinitiation complex assembly"/>
    <property type="evidence" value="ECO:0007669"/>
    <property type="project" value="TreeGrafter"/>
</dbReference>
<dbReference type="Gene3D" id="1.25.40.770">
    <property type="entry name" value="TAF6, C-terminal HEAT repeat domain"/>
    <property type="match status" value="1"/>
</dbReference>
<evidence type="ECO:0000256" key="4">
    <source>
        <dbReference type="ARBA" id="ARBA00023159"/>
    </source>
</evidence>
<feature type="region of interest" description="Disordered" evidence="7">
    <location>
        <begin position="423"/>
        <end position="443"/>
    </location>
</feature>
<dbReference type="InterPro" id="IPR037796">
    <property type="entry name" value="TAF6"/>
</dbReference>
<dbReference type="GeneID" id="111437057"/>
<comment type="subcellular location">
    <subcellularLocation>
        <location evidence="1">Nucleus</location>
    </subcellularLocation>
</comment>
<dbReference type="GO" id="GO:0005669">
    <property type="term" value="C:transcription factor TFIID complex"/>
    <property type="evidence" value="ECO:0007669"/>
    <property type="project" value="InterPro"/>
</dbReference>
<dbReference type="PANTHER" id="PTHR10221:SF13">
    <property type="entry name" value="TRANSCRIPTION INITIATION FACTOR TFIID SUBUNIT 6"/>
    <property type="match status" value="1"/>
</dbReference>
<dbReference type="GO" id="GO:0003713">
    <property type="term" value="F:transcription coactivator activity"/>
    <property type="evidence" value="ECO:0007669"/>
    <property type="project" value="TreeGrafter"/>
</dbReference>
<dbReference type="SMR" id="A0A6J1ERJ6"/>
<dbReference type="GO" id="GO:0016251">
    <property type="term" value="F:RNA polymerase II general transcription initiation factor activity"/>
    <property type="evidence" value="ECO:0007669"/>
    <property type="project" value="InterPro"/>
</dbReference>
<evidence type="ECO:0000313" key="9">
    <source>
        <dbReference type="Proteomes" id="UP000504609"/>
    </source>
</evidence>
<dbReference type="InterPro" id="IPR046344">
    <property type="entry name" value="TAF6_C_sf"/>
</dbReference>
<dbReference type="Gene3D" id="1.10.20.10">
    <property type="entry name" value="Histone, subunit A"/>
    <property type="match status" value="1"/>
</dbReference>
<dbReference type="KEGG" id="cmos:111437057"/>
<evidence type="ECO:0000259" key="8">
    <source>
        <dbReference type="SMART" id="SM00803"/>
    </source>
</evidence>
<evidence type="ECO:0000256" key="6">
    <source>
        <dbReference type="ARBA" id="ARBA00023242"/>
    </source>
</evidence>
<feature type="region of interest" description="Disordered" evidence="7">
    <location>
        <begin position="466"/>
        <end position="497"/>
    </location>
</feature>
<keyword evidence="9" id="KW-1185">Reference proteome</keyword>
<evidence type="ECO:0000256" key="5">
    <source>
        <dbReference type="ARBA" id="ARBA00023163"/>
    </source>
</evidence>
<dbReference type="SUPFAM" id="SSF48371">
    <property type="entry name" value="ARM repeat"/>
    <property type="match status" value="1"/>
</dbReference>
<dbReference type="GO" id="GO:0046982">
    <property type="term" value="F:protein heterodimerization activity"/>
    <property type="evidence" value="ECO:0007669"/>
    <property type="project" value="InterPro"/>
</dbReference>
<keyword evidence="5" id="KW-0804">Transcription</keyword>
<evidence type="ECO:0000256" key="3">
    <source>
        <dbReference type="ARBA" id="ARBA00023015"/>
    </source>
</evidence>
<dbReference type="Pfam" id="PF07571">
    <property type="entry name" value="TAF6_C"/>
    <property type="match status" value="1"/>
</dbReference>
<dbReference type="SMART" id="SM00803">
    <property type="entry name" value="TAF"/>
    <property type="match status" value="1"/>
</dbReference>
<dbReference type="InterPro" id="IPR004823">
    <property type="entry name" value="TAF_TATA-bd_Histone-like_dom"/>
</dbReference>
<dbReference type="GO" id="GO:0000124">
    <property type="term" value="C:SAGA complex"/>
    <property type="evidence" value="ECO:0007669"/>
    <property type="project" value="InterPro"/>
</dbReference>
<evidence type="ECO:0000256" key="7">
    <source>
        <dbReference type="SAM" id="MobiDB-lite"/>
    </source>
</evidence>
<evidence type="ECO:0000256" key="2">
    <source>
        <dbReference type="ARBA" id="ARBA00007688"/>
    </source>
</evidence>
<dbReference type="SUPFAM" id="SSF47113">
    <property type="entry name" value="Histone-fold"/>
    <property type="match status" value="1"/>
</dbReference>
<dbReference type="InterPro" id="IPR011442">
    <property type="entry name" value="TAF6_C"/>
</dbReference>
<evidence type="ECO:0000313" key="10">
    <source>
        <dbReference type="RefSeq" id="XP_022930656.1"/>
    </source>
</evidence>
<name>A0A6J1ERJ6_CUCMO</name>
<keyword evidence="3" id="KW-0805">Transcription regulation</keyword>
<keyword evidence="6" id="KW-0539">Nucleus</keyword>
<evidence type="ECO:0000256" key="1">
    <source>
        <dbReference type="ARBA" id="ARBA00004123"/>
    </source>
</evidence>
<feature type="domain" description="TATA box binding protein associated factor (TAF) histone-like fold" evidence="8">
    <location>
        <begin position="2"/>
        <end position="68"/>
    </location>
</feature>
<keyword evidence="4" id="KW-0010">Activator</keyword>
<dbReference type="InterPro" id="IPR009072">
    <property type="entry name" value="Histone-fold"/>
</dbReference>
<accession>A0A6J1ERJ6</accession>
<dbReference type="RefSeq" id="XP_022930656.1">
    <property type="nucleotide sequence ID" value="XM_023074888.1"/>
</dbReference>
<dbReference type="FunFam" id="1.25.40.770:FF:000004">
    <property type="entry name" value="transcription initiation factor TFIID subunit 6"/>
    <property type="match status" value="1"/>
</dbReference>
<comment type="similarity">
    <text evidence="2">Belongs to the TAF6 family.</text>
</comment>
<gene>
    <name evidence="10" type="primary">LOC111437057</name>
</gene>
<feature type="compositionally biased region" description="Polar residues" evidence="7">
    <location>
        <begin position="466"/>
        <end position="478"/>
    </location>
</feature>
<dbReference type="AlphaFoldDB" id="A0A6J1ERJ6"/>
<dbReference type="GO" id="GO:0046695">
    <property type="term" value="C:SLIK (SAGA-like) complex"/>
    <property type="evidence" value="ECO:0007669"/>
    <property type="project" value="InterPro"/>
</dbReference>
<protein>
    <submittedName>
        <fullName evidence="10">Transcription initiation factor TFIID subunit 6-like</fullName>
    </submittedName>
</protein>
<reference evidence="10" key="1">
    <citation type="submission" date="2025-08" db="UniProtKB">
        <authorList>
            <consortium name="RefSeq"/>
        </authorList>
    </citation>
    <scope>IDENTIFICATION</scope>
    <source>
        <tissue evidence="10">Young leaves</tissue>
    </source>
</reference>